<evidence type="ECO:0000313" key="1">
    <source>
        <dbReference type="EnsemblMetazoa" id="PPA34789.1"/>
    </source>
</evidence>
<reference evidence="1" key="2">
    <citation type="submission" date="2022-06" db="UniProtKB">
        <authorList>
            <consortium name="EnsemblMetazoa"/>
        </authorList>
    </citation>
    <scope>IDENTIFICATION</scope>
    <source>
        <strain evidence="1">PS312</strain>
    </source>
</reference>
<name>A0A454XPS8_PRIPA</name>
<protein>
    <submittedName>
        <fullName evidence="1">Uncharacterized protein</fullName>
    </submittedName>
</protein>
<keyword evidence="2" id="KW-1185">Reference proteome</keyword>
<accession>A0A454XPS8</accession>
<dbReference type="Proteomes" id="UP000005239">
    <property type="component" value="Unassembled WGS sequence"/>
</dbReference>
<reference evidence="2" key="1">
    <citation type="journal article" date="2008" name="Nat. Genet.">
        <title>The Pristionchus pacificus genome provides a unique perspective on nematode lifestyle and parasitism.</title>
        <authorList>
            <person name="Dieterich C."/>
            <person name="Clifton S.W."/>
            <person name="Schuster L.N."/>
            <person name="Chinwalla A."/>
            <person name="Delehaunty K."/>
            <person name="Dinkelacker I."/>
            <person name="Fulton L."/>
            <person name="Fulton R."/>
            <person name="Godfrey J."/>
            <person name="Minx P."/>
            <person name="Mitreva M."/>
            <person name="Roeseler W."/>
            <person name="Tian H."/>
            <person name="Witte H."/>
            <person name="Yang S.P."/>
            <person name="Wilson R.K."/>
            <person name="Sommer R.J."/>
        </authorList>
    </citation>
    <scope>NUCLEOTIDE SEQUENCE [LARGE SCALE GENOMIC DNA]</scope>
    <source>
        <strain evidence="2">PS312</strain>
    </source>
</reference>
<accession>A0A8R1UNP7</accession>
<organism evidence="1 2">
    <name type="scientific">Pristionchus pacificus</name>
    <name type="common">Parasitic nematode worm</name>
    <dbReference type="NCBI Taxonomy" id="54126"/>
    <lineage>
        <taxon>Eukaryota</taxon>
        <taxon>Metazoa</taxon>
        <taxon>Ecdysozoa</taxon>
        <taxon>Nematoda</taxon>
        <taxon>Chromadorea</taxon>
        <taxon>Rhabditida</taxon>
        <taxon>Rhabditina</taxon>
        <taxon>Diplogasteromorpha</taxon>
        <taxon>Diplogasteroidea</taxon>
        <taxon>Neodiplogasteridae</taxon>
        <taxon>Pristionchus</taxon>
    </lineage>
</organism>
<gene>
    <name evidence="1" type="primary">WBGene00273158</name>
</gene>
<proteinExistence type="predicted"/>
<sequence>MMRAISLIVVAFITSINGELSDNVRILRNVEGHAKVNLEIDFMLQLFGPGKVHVEGEFRSNLIQIATHFEGSLPIP</sequence>
<dbReference type="AlphaFoldDB" id="A0A454XPS8"/>
<dbReference type="EnsemblMetazoa" id="PPA34789.1">
    <property type="protein sequence ID" value="PPA34789.1"/>
    <property type="gene ID" value="WBGene00273158"/>
</dbReference>
<evidence type="ECO:0000313" key="2">
    <source>
        <dbReference type="Proteomes" id="UP000005239"/>
    </source>
</evidence>